<accession>A0A3M7R054</accession>
<dbReference type="AlphaFoldDB" id="A0A3M7R054"/>
<evidence type="ECO:0000313" key="1">
    <source>
        <dbReference type="EMBL" id="RNA16923.1"/>
    </source>
</evidence>
<sequence length="153" mass="17886">METFLHLVNDFLCFLFQKLFLDFSMIQKLCSNLDLSNQTYNFTEIPIAAFTSLLPLVRLEDTLKAKLFDENIMFFDCVSYHILKLITSGFITFFCTLSLTNSTKLKFSRLTHHYFEPPLYIGDRLANLHFSGFDIEFEQLSVPKQQSYYLMAG</sequence>
<comment type="caution">
    <text evidence="1">The sequence shown here is derived from an EMBL/GenBank/DDBJ whole genome shotgun (WGS) entry which is preliminary data.</text>
</comment>
<dbReference type="Proteomes" id="UP000276133">
    <property type="component" value="Unassembled WGS sequence"/>
</dbReference>
<reference evidence="1 2" key="1">
    <citation type="journal article" date="2018" name="Sci. Rep.">
        <title>Genomic signatures of local adaptation to the degree of environmental predictability in rotifers.</title>
        <authorList>
            <person name="Franch-Gras L."/>
            <person name="Hahn C."/>
            <person name="Garcia-Roger E.M."/>
            <person name="Carmona M.J."/>
            <person name="Serra M."/>
            <person name="Gomez A."/>
        </authorList>
    </citation>
    <scope>NUCLEOTIDE SEQUENCE [LARGE SCALE GENOMIC DNA]</scope>
    <source>
        <strain evidence="1">HYR1</strain>
    </source>
</reference>
<protein>
    <submittedName>
        <fullName evidence="1">Uncharacterized protein</fullName>
    </submittedName>
</protein>
<gene>
    <name evidence="1" type="ORF">BpHYR1_001993</name>
</gene>
<dbReference type="EMBL" id="REGN01004590">
    <property type="protein sequence ID" value="RNA16923.1"/>
    <property type="molecule type" value="Genomic_DNA"/>
</dbReference>
<keyword evidence="2" id="KW-1185">Reference proteome</keyword>
<proteinExistence type="predicted"/>
<name>A0A3M7R054_BRAPC</name>
<evidence type="ECO:0000313" key="2">
    <source>
        <dbReference type="Proteomes" id="UP000276133"/>
    </source>
</evidence>
<organism evidence="1 2">
    <name type="scientific">Brachionus plicatilis</name>
    <name type="common">Marine rotifer</name>
    <name type="synonym">Brachionus muelleri</name>
    <dbReference type="NCBI Taxonomy" id="10195"/>
    <lineage>
        <taxon>Eukaryota</taxon>
        <taxon>Metazoa</taxon>
        <taxon>Spiralia</taxon>
        <taxon>Gnathifera</taxon>
        <taxon>Rotifera</taxon>
        <taxon>Eurotatoria</taxon>
        <taxon>Monogononta</taxon>
        <taxon>Pseudotrocha</taxon>
        <taxon>Ploima</taxon>
        <taxon>Brachionidae</taxon>
        <taxon>Brachionus</taxon>
    </lineage>
</organism>